<comment type="catalytic activity">
    <reaction evidence="13">
        <text>pyruvate + ATP = phosphoenolpyruvate + ADP + H(+)</text>
        <dbReference type="Rhea" id="RHEA:18157"/>
        <dbReference type="ChEBI" id="CHEBI:15361"/>
        <dbReference type="ChEBI" id="CHEBI:15378"/>
        <dbReference type="ChEBI" id="CHEBI:30616"/>
        <dbReference type="ChEBI" id="CHEBI:58702"/>
        <dbReference type="ChEBI" id="CHEBI:456216"/>
        <dbReference type="EC" id="2.7.1.40"/>
    </reaction>
</comment>
<protein>
    <recommendedName>
        <fullName evidence="3 12">Pyruvate kinase</fullName>
        <ecNumber evidence="3 12">2.7.1.40</ecNumber>
    </recommendedName>
</protein>
<dbReference type="InterPro" id="IPR015795">
    <property type="entry name" value="Pyrv_Knase_C"/>
</dbReference>
<evidence type="ECO:0000256" key="7">
    <source>
        <dbReference type="ARBA" id="ARBA00022777"/>
    </source>
</evidence>
<dbReference type="InterPro" id="IPR015806">
    <property type="entry name" value="Pyrv_Knase_insert_dom_sf"/>
</dbReference>
<keyword evidence="5" id="KW-0479">Metal-binding</keyword>
<evidence type="ECO:0000256" key="10">
    <source>
        <dbReference type="ARBA" id="ARBA00023152"/>
    </source>
</evidence>
<dbReference type="GO" id="GO:0005524">
    <property type="term" value="F:ATP binding"/>
    <property type="evidence" value="ECO:0007669"/>
    <property type="project" value="UniProtKB-KW"/>
</dbReference>
<comment type="caution">
    <text evidence="16">The sequence shown here is derived from an EMBL/GenBank/DDBJ whole genome shotgun (WGS) entry which is preliminary data.</text>
</comment>
<dbReference type="Gene3D" id="3.20.20.60">
    <property type="entry name" value="Phosphoenolpyruvate-binding domains"/>
    <property type="match status" value="1"/>
</dbReference>
<keyword evidence="9 13" id="KW-0460">Magnesium</keyword>
<dbReference type="InterPro" id="IPR015793">
    <property type="entry name" value="Pyrv_Knase_brl"/>
</dbReference>
<evidence type="ECO:0000256" key="11">
    <source>
        <dbReference type="ARBA" id="ARBA00023317"/>
    </source>
</evidence>
<evidence type="ECO:0000256" key="4">
    <source>
        <dbReference type="ARBA" id="ARBA00022679"/>
    </source>
</evidence>
<dbReference type="PRINTS" id="PR01050">
    <property type="entry name" value="PYRUVTKNASE"/>
</dbReference>
<keyword evidence="6" id="KW-0547">Nucleotide-binding</keyword>
<dbReference type="NCBIfam" id="NF004491">
    <property type="entry name" value="PRK05826.1"/>
    <property type="match status" value="1"/>
</dbReference>
<dbReference type="Proteomes" id="UP000885830">
    <property type="component" value="Unassembled WGS sequence"/>
</dbReference>
<dbReference type="InterPro" id="IPR040442">
    <property type="entry name" value="Pyrv_kinase-like_dom_sf"/>
</dbReference>
<comment type="pathway">
    <text evidence="1 13">Carbohydrate degradation; glycolysis; pyruvate from D-glyceraldehyde 3-phosphate: step 5/5.</text>
</comment>
<dbReference type="InterPro" id="IPR011037">
    <property type="entry name" value="Pyrv_Knase-like_insert_dom_sf"/>
</dbReference>
<keyword evidence="10 13" id="KW-0324">Glycolysis</keyword>
<reference evidence="16" key="1">
    <citation type="journal article" date="2020" name="mSystems">
        <title>Genome- and Community-Level Interaction Insights into Carbon Utilization and Element Cycling Functions of Hydrothermarchaeota in Hydrothermal Sediment.</title>
        <authorList>
            <person name="Zhou Z."/>
            <person name="Liu Y."/>
            <person name="Xu W."/>
            <person name="Pan J."/>
            <person name="Luo Z.H."/>
            <person name="Li M."/>
        </authorList>
    </citation>
    <scope>NUCLEOTIDE SEQUENCE [LARGE SCALE GENOMIC DNA]</scope>
    <source>
        <strain evidence="16">HyVt-485</strain>
    </source>
</reference>
<keyword evidence="8" id="KW-0067">ATP-binding</keyword>
<name>A0A7C5LUB1_9PROT</name>
<gene>
    <name evidence="16" type="primary">pyk</name>
    <name evidence="16" type="ORF">ENJ42_08455</name>
</gene>
<proteinExistence type="inferred from homology"/>
<dbReference type="EMBL" id="DRMJ01000441">
    <property type="protein sequence ID" value="HHL43634.1"/>
    <property type="molecule type" value="Genomic_DNA"/>
</dbReference>
<dbReference type="UniPathway" id="UPA00109">
    <property type="reaction ID" value="UER00188"/>
</dbReference>
<dbReference type="NCBIfam" id="TIGR01064">
    <property type="entry name" value="pyruv_kin"/>
    <property type="match status" value="1"/>
</dbReference>
<evidence type="ECO:0000259" key="14">
    <source>
        <dbReference type="Pfam" id="PF00224"/>
    </source>
</evidence>
<dbReference type="GO" id="GO:0030955">
    <property type="term" value="F:potassium ion binding"/>
    <property type="evidence" value="ECO:0007669"/>
    <property type="project" value="UniProtKB-UniRule"/>
</dbReference>
<dbReference type="PANTHER" id="PTHR11817">
    <property type="entry name" value="PYRUVATE KINASE"/>
    <property type="match status" value="1"/>
</dbReference>
<dbReference type="SUPFAM" id="SSF50800">
    <property type="entry name" value="PK beta-barrel domain-like"/>
    <property type="match status" value="1"/>
</dbReference>
<comment type="similarity">
    <text evidence="2 13">Belongs to the pyruvate kinase family.</text>
</comment>
<evidence type="ECO:0000256" key="13">
    <source>
        <dbReference type="RuleBase" id="RU000504"/>
    </source>
</evidence>
<evidence type="ECO:0000256" key="12">
    <source>
        <dbReference type="NCBIfam" id="TIGR01064"/>
    </source>
</evidence>
<feature type="domain" description="Pyruvate kinase barrel" evidence="14">
    <location>
        <begin position="6"/>
        <end position="322"/>
    </location>
</feature>
<dbReference type="Gene3D" id="3.40.1380.20">
    <property type="entry name" value="Pyruvate kinase, C-terminal domain"/>
    <property type="match status" value="1"/>
</dbReference>
<dbReference type="InterPro" id="IPR015813">
    <property type="entry name" value="Pyrv/PenolPyrv_kinase-like_dom"/>
</dbReference>
<keyword evidence="4 13" id="KW-0808">Transferase</keyword>
<evidence type="ECO:0000256" key="2">
    <source>
        <dbReference type="ARBA" id="ARBA00008663"/>
    </source>
</evidence>
<dbReference type="SUPFAM" id="SSF51621">
    <property type="entry name" value="Phosphoenolpyruvate/pyruvate domain"/>
    <property type="match status" value="1"/>
</dbReference>
<evidence type="ECO:0000256" key="3">
    <source>
        <dbReference type="ARBA" id="ARBA00012142"/>
    </source>
</evidence>
<dbReference type="AlphaFoldDB" id="A0A7C5LUB1"/>
<dbReference type="InterPro" id="IPR036918">
    <property type="entry name" value="Pyrv_Knase_C_sf"/>
</dbReference>
<evidence type="ECO:0000256" key="6">
    <source>
        <dbReference type="ARBA" id="ARBA00022741"/>
    </source>
</evidence>
<evidence type="ECO:0000256" key="8">
    <source>
        <dbReference type="ARBA" id="ARBA00022840"/>
    </source>
</evidence>
<evidence type="ECO:0000256" key="1">
    <source>
        <dbReference type="ARBA" id="ARBA00004997"/>
    </source>
</evidence>
<dbReference type="SUPFAM" id="SSF52935">
    <property type="entry name" value="PK C-terminal domain-like"/>
    <property type="match status" value="1"/>
</dbReference>
<dbReference type="NCBIfam" id="NF004978">
    <property type="entry name" value="PRK06354.1"/>
    <property type="match status" value="1"/>
</dbReference>
<dbReference type="InterPro" id="IPR001697">
    <property type="entry name" value="Pyr_Knase"/>
</dbReference>
<evidence type="ECO:0000256" key="5">
    <source>
        <dbReference type="ARBA" id="ARBA00022723"/>
    </source>
</evidence>
<feature type="domain" description="Pyruvate kinase C-terminal" evidence="15">
    <location>
        <begin position="355"/>
        <end position="467"/>
    </location>
</feature>
<sequence>MLRKRLAKIVATVGPASAAPDNLKLLHEVGVDAFRLNFSHGSHENHKRAIKAIRQVERDCGDAIAIIADMQGPKLRVGSFENGSIELRYGEEITIELSDKLGRDGLIRLPHKEIFDCLEPGHVLKFDDGKLQITVRKNDGVQITGRVDVPGRLGDKKGINVIGAVLPMSAMTEKDKVDMTFALSQNVDFIALSFVQTVEDVRAARAVVGDKAGLIVKFEKPSAVEHIEEILNIADAAMVARGDLGVELPLEQVPVMQRRIIRTARALGKPVIVATHMLESMIDAPTPTRAEASDVATAIYQGTDAVMLSAETAVGRHPASAVAIMDRIIKAAEGDPSYSDFYFRSLVRPQVSVNDAISQSIRSIAEVLGCKLVLGFTKTGSTVKRIARQRPPCPILGLTPDPRVASRMALTWGVRPVVMNDPANFDDMLKATQTIAKSQGACTKGDKIIIAAGIPFGRPGTTDTLKIASID</sequence>
<evidence type="ECO:0000256" key="9">
    <source>
        <dbReference type="ARBA" id="ARBA00022842"/>
    </source>
</evidence>
<dbReference type="GO" id="GO:0004743">
    <property type="term" value="F:pyruvate kinase activity"/>
    <property type="evidence" value="ECO:0007669"/>
    <property type="project" value="UniProtKB-UniRule"/>
</dbReference>
<keyword evidence="11 16" id="KW-0670">Pyruvate</keyword>
<accession>A0A7C5LUB1</accession>
<organism evidence="16">
    <name type="scientific">Hellea balneolensis</name>
    <dbReference type="NCBI Taxonomy" id="287478"/>
    <lineage>
        <taxon>Bacteria</taxon>
        <taxon>Pseudomonadati</taxon>
        <taxon>Pseudomonadota</taxon>
        <taxon>Alphaproteobacteria</taxon>
        <taxon>Maricaulales</taxon>
        <taxon>Robiginitomaculaceae</taxon>
        <taxon>Hellea</taxon>
    </lineage>
</organism>
<dbReference type="Pfam" id="PF00224">
    <property type="entry name" value="PK"/>
    <property type="match status" value="1"/>
</dbReference>
<dbReference type="Pfam" id="PF02887">
    <property type="entry name" value="PK_C"/>
    <property type="match status" value="1"/>
</dbReference>
<evidence type="ECO:0000313" key="16">
    <source>
        <dbReference type="EMBL" id="HHL43634.1"/>
    </source>
</evidence>
<dbReference type="GO" id="GO:0016301">
    <property type="term" value="F:kinase activity"/>
    <property type="evidence" value="ECO:0007669"/>
    <property type="project" value="UniProtKB-KW"/>
</dbReference>
<dbReference type="Gene3D" id="2.40.33.10">
    <property type="entry name" value="PK beta-barrel domain-like"/>
    <property type="match status" value="1"/>
</dbReference>
<keyword evidence="7 13" id="KW-0418">Kinase</keyword>
<evidence type="ECO:0000259" key="15">
    <source>
        <dbReference type="Pfam" id="PF02887"/>
    </source>
</evidence>
<dbReference type="EC" id="2.7.1.40" evidence="3 12"/>
<dbReference type="GO" id="GO:0000287">
    <property type="term" value="F:magnesium ion binding"/>
    <property type="evidence" value="ECO:0007669"/>
    <property type="project" value="UniProtKB-UniRule"/>
</dbReference>